<dbReference type="InterPro" id="IPR001303">
    <property type="entry name" value="Aldolase_II/adducin_N"/>
</dbReference>
<dbReference type="SMART" id="SM01007">
    <property type="entry name" value="Aldolase_II"/>
    <property type="match status" value="1"/>
</dbReference>
<evidence type="ECO:0000313" key="3">
    <source>
        <dbReference type="Proteomes" id="UP001524586"/>
    </source>
</evidence>
<dbReference type="Gene3D" id="3.40.225.10">
    <property type="entry name" value="Class II aldolase/adducin N-terminal domain"/>
    <property type="match status" value="1"/>
</dbReference>
<dbReference type="RefSeq" id="WP_256616392.1">
    <property type="nucleotide sequence ID" value="NZ_JANIBK010000113.1"/>
</dbReference>
<proteinExistence type="predicted"/>
<dbReference type="InterPro" id="IPR036409">
    <property type="entry name" value="Aldolase_II/adducin_N_sf"/>
</dbReference>
<accession>A0ABT1U9A1</accession>
<gene>
    <name evidence="2" type="ORF">NP596_16000</name>
</gene>
<keyword evidence="3" id="KW-1185">Reference proteome</keyword>
<protein>
    <submittedName>
        <fullName evidence="2">Class II aldolase/adducin family protein</fullName>
    </submittedName>
</protein>
<evidence type="ECO:0000259" key="1">
    <source>
        <dbReference type="SMART" id="SM01007"/>
    </source>
</evidence>
<dbReference type="Proteomes" id="UP001524586">
    <property type="component" value="Unassembled WGS sequence"/>
</dbReference>
<evidence type="ECO:0000313" key="2">
    <source>
        <dbReference type="EMBL" id="MCQ8129964.1"/>
    </source>
</evidence>
<organism evidence="2 3">
    <name type="scientific">Methylomonas rivi</name>
    <dbReference type="NCBI Taxonomy" id="2952226"/>
    <lineage>
        <taxon>Bacteria</taxon>
        <taxon>Pseudomonadati</taxon>
        <taxon>Pseudomonadota</taxon>
        <taxon>Gammaproteobacteria</taxon>
        <taxon>Methylococcales</taxon>
        <taxon>Methylococcaceae</taxon>
        <taxon>Methylomonas</taxon>
    </lineage>
</organism>
<reference evidence="2 3" key="1">
    <citation type="submission" date="2022-07" db="EMBL/GenBank/DDBJ databases">
        <title>Methylomonas rivi sp. nov., Methylomonas rosea sp. nov., Methylomonas aureus sp. nov. and Methylomonas subterranea sp. nov., four novel methanotrophs isolated from a freshwater creek and the deep terrestrial subsurface.</title>
        <authorList>
            <person name="Abin C."/>
            <person name="Sankaranarayanan K."/>
            <person name="Garner C."/>
            <person name="Sindelar R."/>
            <person name="Kotary K."/>
            <person name="Garner R."/>
            <person name="Barclay S."/>
            <person name="Lawson P."/>
            <person name="Krumholz L."/>
        </authorList>
    </citation>
    <scope>NUCLEOTIDE SEQUENCE [LARGE SCALE GENOMIC DNA]</scope>
    <source>
        <strain evidence="2 3">WSC-6</strain>
    </source>
</reference>
<name>A0ABT1U9A1_9GAMM</name>
<comment type="caution">
    <text evidence="2">The sequence shown here is derived from an EMBL/GenBank/DDBJ whole genome shotgun (WGS) entry which is preliminary data.</text>
</comment>
<dbReference type="SUPFAM" id="SSF53639">
    <property type="entry name" value="AraD/HMP-PK domain-like"/>
    <property type="match status" value="1"/>
</dbReference>
<dbReference type="EMBL" id="JANIBK010000113">
    <property type="protein sequence ID" value="MCQ8129964.1"/>
    <property type="molecule type" value="Genomic_DNA"/>
</dbReference>
<dbReference type="Pfam" id="PF00596">
    <property type="entry name" value="Aldolase_II"/>
    <property type="match status" value="1"/>
</dbReference>
<sequence length="232" mass="25228">MYLKTERKINNGKENNLSEREGVIKYRLEHKQNPLSPAIDIGPINGWRSLFFRLGIIGQKPEKYHGLGYGNLSQRLAPGQNSFLISGTQTGHLAYLAPEHFAIVETASAKHNTIRSSGPSRPSSEALTHAGIYELAPSAQAVIHVHCPEIWRHTRPLGLPYTAADIAYGSIEMAEAVERLFSSGQLGRFPIFSMLGHEDGIVAFGDSLANAAQILLAQLAHALAIEQSPNAG</sequence>
<feature type="domain" description="Class II aldolase/adducin N-terminal" evidence="1">
    <location>
        <begin position="49"/>
        <end position="216"/>
    </location>
</feature>